<dbReference type="Gene3D" id="3.40.630.30">
    <property type="match status" value="1"/>
</dbReference>
<dbReference type="InterPro" id="IPR050644">
    <property type="entry name" value="PG_Glycine_Bridge_Synth"/>
</dbReference>
<proteinExistence type="predicted"/>
<evidence type="ECO:0000313" key="3">
    <source>
        <dbReference type="Proteomes" id="UP000483362"/>
    </source>
</evidence>
<dbReference type="PANTHER" id="PTHR36174">
    <property type="entry name" value="LIPID II:GLYCINE GLYCYLTRANSFERASE"/>
    <property type="match status" value="1"/>
</dbReference>
<dbReference type="RefSeq" id="WP_154327069.1">
    <property type="nucleotide sequence ID" value="NZ_CP045696.1"/>
</dbReference>
<keyword evidence="3" id="KW-1185">Reference proteome</keyword>
<reference evidence="2 3" key="1">
    <citation type="submission" date="2019-08" db="EMBL/GenBank/DDBJ databases">
        <title>In-depth cultivation of the pig gut microbiome towards novel bacterial diversity and tailored functional studies.</title>
        <authorList>
            <person name="Wylensek D."/>
            <person name="Hitch T.C.A."/>
            <person name="Clavel T."/>
        </authorList>
    </citation>
    <scope>NUCLEOTIDE SEQUENCE [LARGE SCALE GENOMIC DNA]</scope>
    <source>
        <strain evidence="2 3">Oil-RF-744-WCA-WT-10</strain>
    </source>
</reference>
<organism evidence="2 3">
    <name type="scientific">Sodaliphilus pleomorphus</name>
    <dbReference type="NCBI Taxonomy" id="2606626"/>
    <lineage>
        <taxon>Bacteria</taxon>
        <taxon>Pseudomonadati</taxon>
        <taxon>Bacteroidota</taxon>
        <taxon>Bacteroidia</taxon>
        <taxon>Bacteroidales</taxon>
        <taxon>Muribaculaceae</taxon>
        <taxon>Sodaliphilus</taxon>
    </lineage>
</organism>
<dbReference type="InterPro" id="IPR038740">
    <property type="entry name" value="BioF2-like_GNAT_dom"/>
</dbReference>
<dbReference type="InterPro" id="IPR016181">
    <property type="entry name" value="Acyl_CoA_acyltransferase"/>
</dbReference>
<dbReference type="GO" id="GO:0016740">
    <property type="term" value="F:transferase activity"/>
    <property type="evidence" value="ECO:0007669"/>
    <property type="project" value="UniProtKB-KW"/>
</dbReference>
<dbReference type="SUPFAM" id="SSF55729">
    <property type="entry name" value="Acyl-CoA N-acyltransferases (Nat)"/>
    <property type="match status" value="1"/>
</dbReference>
<protein>
    <submittedName>
        <fullName evidence="2">GNAT family N-acetyltransferase</fullName>
    </submittedName>
</protein>
<dbReference type="AlphaFoldDB" id="A0A6L5XEB5"/>
<dbReference type="Pfam" id="PF13480">
    <property type="entry name" value="Acetyltransf_6"/>
    <property type="match status" value="1"/>
</dbReference>
<comment type="caution">
    <text evidence="2">The sequence shown here is derived from an EMBL/GenBank/DDBJ whole genome shotgun (WGS) entry which is preliminary data.</text>
</comment>
<gene>
    <name evidence="2" type="ORF">FYJ29_10215</name>
</gene>
<dbReference type="Proteomes" id="UP000483362">
    <property type="component" value="Unassembled WGS sequence"/>
</dbReference>
<name>A0A6L5XEB5_9BACT</name>
<keyword evidence="2" id="KW-0808">Transferase</keyword>
<dbReference type="EMBL" id="VULT01000016">
    <property type="protein sequence ID" value="MSS18127.1"/>
    <property type="molecule type" value="Genomic_DNA"/>
</dbReference>
<sequence length="320" mass="36540">MIEILQYTPEYHLQWDEFVNASRNGTFLFYRKYMEYHSDRFTDCSLIAQRDGKLLAMLPANRDGQVLYSHQGLTFGSWIVPLKHFDVTVMLEIWDAAAAWLKKHGIATVIYKAVPHIYHRYPCEEDLYALFRHNATLVESNISTTILLEDPLGFDRGNKSGTNAARKAGVVVEESEDWAGYWQVLDQVLMERHDTHPVHSLAEIELLHDRFPQNIRLYTATLPPACDDGKAEIVAGVVMYFTRAVAHSQYIASSPRGRELKALPLLFDTLIKSAQEAGYKYFDFGISNENHGRYLNSGLVQQKSRMGGRGIVYNTYKIAL</sequence>
<feature type="domain" description="BioF2-like acetyltransferase" evidence="1">
    <location>
        <begin position="166"/>
        <end position="291"/>
    </location>
</feature>
<evidence type="ECO:0000259" key="1">
    <source>
        <dbReference type="Pfam" id="PF13480"/>
    </source>
</evidence>
<evidence type="ECO:0000313" key="2">
    <source>
        <dbReference type="EMBL" id="MSS18127.1"/>
    </source>
</evidence>
<dbReference type="PANTHER" id="PTHR36174:SF1">
    <property type="entry name" value="LIPID II:GLYCINE GLYCYLTRANSFERASE"/>
    <property type="match status" value="1"/>
</dbReference>
<accession>A0A6L5XEB5</accession>